<dbReference type="GO" id="GO:0003824">
    <property type="term" value="F:catalytic activity"/>
    <property type="evidence" value="ECO:0007669"/>
    <property type="project" value="InterPro"/>
</dbReference>
<dbReference type="InterPro" id="IPR027417">
    <property type="entry name" value="P-loop_NTPase"/>
</dbReference>
<dbReference type="GO" id="GO:0015420">
    <property type="term" value="F:ABC-type vitamin B12 transporter activity"/>
    <property type="evidence" value="ECO:0007669"/>
    <property type="project" value="UniProtKB-UniRule"/>
</dbReference>
<dbReference type="CDD" id="cd05389">
    <property type="entry name" value="CobQ_N"/>
    <property type="match status" value="1"/>
</dbReference>
<keyword evidence="2 4" id="KW-0169">Cobalamin biosynthesis</keyword>
<evidence type="ECO:0000259" key="5">
    <source>
        <dbReference type="Pfam" id="PF01656"/>
    </source>
</evidence>
<evidence type="ECO:0000313" key="8">
    <source>
        <dbReference type="Proteomes" id="UP000008561"/>
    </source>
</evidence>
<dbReference type="eggNOG" id="COG1492">
    <property type="taxonomic scope" value="Bacteria"/>
</dbReference>
<dbReference type="SUPFAM" id="SSF52540">
    <property type="entry name" value="P-loop containing nucleoside triphosphate hydrolases"/>
    <property type="match status" value="1"/>
</dbReference>
<evidence type="ECO:0000313" key="7">
    <source>
        <dbReference type="EMBL" id="ABW67538.1"/>
    </source>
</evidence>
<comment type="function">
    <text evidence="4">Catalyzes amidations at positions B, D, E, and G on adenosylcobyrinic A,C-diamide. NH(2) groups are provided by glutamine, and one molecule of ATP is hydrogenolyzed for each amidation.</text>
</comment>
<dbReference type="InterPro" id="IPR011698">
    <property type="entry name" value="GATase_3"/>
</dbReference>
<comment type="similarity">
    <text evidence="4">Belongs to the CobB/CobQ family. CobQ subfamily.</text>
</comment>
<dbReference type="InterPro" id="IPR004459">
    <property type="entry name" value="CobQ_synth"/>
</dbReference>
<feature type="domain" description="CobB/CobQ-like glutamine amidotransferase" evidence="6">
    <location>
        <begin position="258"/>
        <end position="441"/>
    </location>
</feature>
<gene>
    <name evidence="4" type="primary">cobQ</name>
    <name evidence="7" type="ordered locus">Dole_1734</name>
</gene>
<keyword evidence="8" id="KW-1185">Reference proteome</keyword>
<dbReference type="NCBIfam" id="TIGR00313">
    <property type="entry name" value="cobQ"/>
    <property type="match status" value="1"/>
</dbReference>
<name>A9A0R3_DESOH</name>
<feature type="active site" evidence="4">
    <location>
        <position position="435"/>
    </location>
</feature>
<dbReference type="Proteomes" id="UP000008561">
    <property type="component" value="Chromosome"/>
</dbReference>
<dbReference type="EMBL" id="CP000859">
    <property type="protein sequence ID" value="ABW67538.1"/>
    <property type="molecule type" value="Genomic_DNA"/>
</dbReference>
<dbReference type="PANTHER" id="PTHR21343">
    <property type="entry name" value="DETHIOBIOTIN SYNTHETASE"/>
    <property type="match status" value="1"/>
</dbReference>
<evidence type="ECO:0000256" key="1">
    <source>
        <dbReference type="ARBA" id="ARBA00004953"/>
    </source>
</evidence>
<dbReference type="RefSeq" id="WP_012175154.1">
    <property type="nucleotide sequence ID" value="NC_009943.1"/>
</dbReference>
<dbReference type="PANTHER" id="PTHR21343:SF1">
    <property type="entry name" value="COBYRIC ACID SYNTHASE"/>
    <property type="match status" value="1"/>
</dbReference>
<dbReference type="UniPathway" id="UPA00148"/>
<dbReference type="AlphaFoldDB" id="A9A0R3"/>
<evidence type="ECO:0000259" key="6">
    <source>
        <dbReference type="Pfam" id="PF07685"/>
    </source>
</evidence>
<reference evidence="7 8" key="1">
    <citation type="submission" date="2007-10" db="EMBL/GenBank/DDBJ databases">
        <title>Complete sequence of Desulfococcus oleovorans Hxd3.</title>
        <authorList>
            <consortium name="US DOE Joint Genome Institute"/>
            <person name="Copeland A."/>
            <person name="Lucas S."/>
            <person name="Lapidus A."/>
            <person name="Barry K."/>
            <person name="Glavina del Rio T."/>
            <person name="Dalin E."/>
            <person name="Tice H."/>
            <person name="Pitluck S."/>
            <person name="Kiss H."/>
            <person name="Brettin T."/>
            <person name="Bruce D."/>
            <person name="Detter J.C."/>
            <person name="Han C."/>
            <person name="Schmutz J."/>
            <person name="Larimer F."/>
            <person name="Land M."/>
            <person name="Hauser L."/>
            <person name="Kyrpides N."/>
            <person name="Kim E."/>
            <person name="Wawrik B."/>
            <person name="Richardson P."/>
        </authorList>
    </citation>
    <scope>NUCLEOTIDE SEQUENCE [LARGE SCALE GENOMIC DNA]</scope>
    <source>
        <strain evidence="8">DSM 6200 / JCM 39069 / Hxd3</strain>
    </source>
</reference>
<proteinExistence type="inferred from homology"/>
<comment type="pathway">
    <text evidence="1 4">Cofactor biosynthesis; adenosylcobalamin biosynthesis.</text>
</comment>
<dbReference type="Gene3D" id="3.40.50.880">
    <property type="match status" value="1"/>
</dbReference>
<dbReference type="HAMAP" id="MF_00028">
    <property type="entry name" value="CobQ"/>
    <property type="match status" value="1"/>
</dbReference>
<protein>
    <recommendedName>
        <fullName evidence="4">Cobyric acid synthase</fullName>
    </recommendedName>
</protein>
<dbReference type="STRING" id="96561.Dole_1734"/>
<evidence type="ECO:0000256" key="3">
    <source>
        <dbReference type="ARBA" id="ARBA00022962"/>
    </source>
</evidence>
<dbReference type="InterPro" id="IPR033949">
    <property type="entry name" value="CobQ_GATase1"/>
</dbReference>
<dbReference type="Pfam" id="PF01656">
    <property type="entry name" value="CbiA"/>
    <property type="match status" value="1"/>
</dbReference>
<dbReference type="NCBIfam" id="NF001989">
    <property type="entry name" value="PRK00784.1"/>
    <property type="match status" value="1"/>
</dbReference>
<dbReference type="Gene3D" id="3.40.50.300">
    <property type="entry name" value="P-loop containing nucleotide triphosphate hydrolases"/>
    <property type="match status" value="1"/>
</dbReference>
<dbReference type="HOGENOM" id="CLU_019250_2_2_7"/>
<accession>A9A0R3</accession>
<dbReference type="Pfam" id="PF07685">
    <property type="entry name" value="GATase_3"/>
    <property type="match status" value="1"/>
</dbReference>
<organism evidence="7 8">
    <name type="scientific">Desulfosudis oleivorans (strain DSM 6200 / JCM 39069 / Hxd3)</name>
    <name type="common">Desulfococcus oleovorans</name>
    <dbReference type="NCBI Taxonomy" id="96561"/>
    <lineage>
        <taxon>Bacteria</taxon>
        <taxon>Pseudomonadati</taxon>
        <taxon>Thermodesulfobacteriota</taxon>
        <taxon>Desulfobacteria</taxon>
        <taxon>Desulfobacterales</taxon>
        <taxon>Desulfosudaceae</taxon>
        <taxon>Desulfosudis</taxon>
    </lineage>
</organism>
<dbReference type="InterPro" id="IPR002586">
    <property type="entry name" value="CobQ/CobB/MinD/ParA_Nub-bd_dom"/>
</dbReference>
<dbReference type="SUPFAM" id="SSF52317">
    <property type="entry name" value="Class I glutamine amidotransferase-like"/>
    <property type="match status" value="1"/>
</dbReference>
<evidence type="ECO:0000256" key="4">
    <source>
        <dbReference type="HAMAP-Rule" id="MF_00028"/>
    </source>
</evidence>
<dbReference type="KEGG" id="dol:Dole_1734"/>
<dbReference type="OrthoDB" id="9808302at2"/>
<dbReference type="CDD" id="cd01750">
    <property type="entry name" value="GATase1_CobQ"/>
    <property type="match status" value="1"/>
</dbReference>
<sequence>MKKSPKSIMFLGTGSDVGKSVITTAFCRILKQRGVRVAPFKAQNMSNNAYVTLEGGEIGRAQAVQAEAAGLLPSVHMNPILLKPVSDRGVQVVVQGRVVDTLSGRAYYESQDQVRSRIMESFSHLADRYEAIVMEGAGSCCEVNLRPRDVVNFEMALATGSPVVLVADIDRGGVFAQIIGTMELISPKERDLVAGFIINKFRGNPDLFTDGISFIEQRTGRPVLGLVPYFKDIHIDMEDSMSLDETIARTGPVKGKINIAVVKVPHVANFTDIHALEQEPETNIVWLSSPVDLEPYQAVILPGSKSVIADMTVLHEQGWPHVLARYLEAGQGRVVGLCGGYQMLGRTIEDPEGVEGASPHATGFGLLDIATRIEAVKQVRLSSGRDRLFGAQVHGYEIHMGHTRMGEQALPFINFDHEPDGAVSADGRVMGTYLHGLFDSGVFRGRFLAALAKAGHILFDPSALREDYDQVRQRNYDLLAGHVKHHVDVDRILALMGI</sequence>
<dbReference type="PROSITE" id="PS51274">
    <property type="entry name" value="GATASE_COBBQ"/>
    <property type="match status" value="1"/>
</dbReference>
<dbReference type="InterPro" id="IPR029062">
    <property type="entry name" value="Class_I_gatase-like"/>
</dbReference>
<dbReference type="GO" id="GO:0009236">
    <property type="term" value="P:cobalamin biosynthetic process"/>
    <property type="evidence" value="ECO:0007669"/>
    <property type="project" value="UniProtKB-UniRule"/>
</dbReference>
<keyword evidence="3 4" id="KW-0315">Glutamine amidotransferase</keyword>
<dbReference type="InterPro" id="IPR047045">
    <property type="entry name" value="CobQ_N"/>
</dbReference>
<feature type="domain" description="CobQ/CobB/MinD/ParA nucleotide binding" evidence="5">
    <location>
        <begin position="8"/>
        <end position="235"/>
    </location>
</feature>
<feature type="active site" description="Nucleophile" evidence="4">
    <location>
        <position position="338"/>
    </location>
</feature>
<evidence type="ECO:0000256" key="2">
    <source>
        <dbReference type="ARBA" id="ARBA00022573"/>
    </source>
</evidence>